<evidence type="ECO:0000313" key="1">
    <source>
        <dbReference type="EMBL" id="GAU98474.1"/>
    </source>
</evidence>
<reference evidence="1 2" key="1">
    <citation type="journal article" date="2016" name="Nat. Commun.">
        <title>Extremotolerant tardigrade genome and improved radiotolerance of human cultured cells by tardigrade-unique protein.</title>
        <authorList>
            <person name="Hashimoto T."/>
            <person name="Horikawa D.D."/>
            <person name="Saito Y."/>
            <person name="Kuwahara H."/>
            <person name="Kozuka-Hata H."/>
            <person name="Shin-I T."/>
            <person name="Minakuchi Y."/>
            <person name="Ohishi K."/>
            <person name="Motoyama A."/>
            <person name="Aizu T."/>
            <person name="Enomoto A."/>
            <person name="Kondo K."/>
            <person name="Tanaka S."/>
            <person name="Hara Y."/>
            <person name="Koshikawa S."/>
            <person name="Sagara H."/>
            <person name="Miura T."/>
            <person name="Yokobori S."/>
            <person name="Miyagawa K."/>
            <person name="Suzuki Y."/>
            <person name="Kubo T."/>
            <person name="Oyama M."/>
            <person name="Kohara Y."/>
            <person name="Fujiyama A."/>
            <person name="Arakawa K."/>
            <person name="Katayama T."/>
            <person name="Toyoda A."/>
            <person name="Kunieda T."/>
        </authorList>
    </citation>
    <scope>NUCLEOTIDE SEQUENCE [LARGE SCALE GENOMIC DNA]</scope>
    <source>
        <strain evidence="1 2">YOKOZUNA-1</strain>
    </source>
</reference>
<organism evidence="1 2">
    <name type="scientific">Ramazzottius varieornatus</name>
    <name type="common">Water bear</name>
    <name type="synonym">Tardigrade</name>
    <dbReference type="NCBI Taxonomy" id="947166"/>
    <lineage>
        <taxon>Eukaryota</taxon>
        <taxon>Metazoa</taxon>
        <taxon>Ecdysozoa</taxon>
        <taxon>Tardigrada</taxon>
        <taxon>Eutardigrada</taxon>
        <taxon>Parachela</taxon>
        <taxon>Hypsibioidea</taxon>
        <taxon>Ramazzottiidae</taxon>
        <taxon>Ramazzottius</taxon>
    </lineage>
</organism>
<dbReference type="OrthoDB" id="20681at2759"/>
<name>A0A1D1VA07_RAMVA</name>
<dbReference type="PANTHER" id="PTHR21192">
    <property type="entry name" value="NUCLEAR PROTEIN E3-3"/>
    <property type="match status" value="1"/>
</dbReference>
<gene>
    <name evidence="1" type="primary">RvY_09614-1</name>
    <name evidence="1" type="synonym">RvY_09614.1</name>
    <name evidence="1" type="ORF">RvY_09614</name>
</gene>
<dbReference type="AlphaFoldDB" id="A0A1D1VA07"/>
<sequence>MAVRLGRKGWSSLSLCRSCRFGSSKPIGPEDHPARASRIPEQGAWLPEFDVEVDTFQKTTVKVMNNDEDRYLLVNAYSNAGFRLNNGVVAIGPIALFPKTCIQWNVSSVKDLTAAAFSLFYLLDPKLDILVIGVGDNGNQLDFELIKELMKKRRLGLEILPTDKAVTTFNWLNTERRSVAGAFIPPKVVHLTDMDLHETMERRLGDKMVDSVIT</sequence>
<proteinExistence type="predicted"/>
<dbReference type="InterPro" id="IPR007523">
    <property type="entry name" value="NDUFAF3/AAMDC"/>
</dbReference>
<dbReference type="Gene3D" id="3.40.1230.10">
    <property type="entry name" value="MTH938-like"/>
    <property type="match status" value="1"/>
</dbReference>
<protein>
    <recommendedName>
        <fullName evidence="3">NADH dehydrogenase [ubiquinone] 1 alpha subcomplex assembly factor 3</fullName>
    </recommendedName>
</protein>
<dbReference type="GO" id="GO:0032981">
    <property type="term" value="P:mitochondrial respiratory chain complex I assembly"/>
    <property type="evidence" value="ECO:0007669"/>
    <property type="project" value="TreeGrafter"/>
</dbReference>
<evidence type="ECO:0008006" key="3">
    <source>
        <dbReference type="Google" id="ProtNLM"/>
    </source>
</evidence>
<accession>A0A1D1VA07</accession>
<dbReference type="PANTHER" id="PTHR21192:SF2">
    <property type="entry name" value="NADH DEHYDROGENASE [UBIQUINONE] 1 ALPHA SUBCOMPLEX ASSEMBLY FACTOR 3"/>
    <property type="match status" value="1"/>
</dbReference>
<dbReference type="Pfam" id="PF04430">
    <property type="entry name" value="DUF498"/>
    <property type="match status" value="1"/>
</dbReference>
<dbReference type="Proteomes" id="UP000186922">
    <property type="component" value="Unassembled WGS sequence"/>
</dbReference>
<dbReference type="STRING" id="947166.A0A1D1VA07"/>
<dbReference type="InterPro" id="IPR036748">
    <property type="entry name" value="MTH938-like_sf"/>
</dbReference>
<evidence type="ECO:0000313" key="2">
    <source>
        <dbReference type="Proteomes" id="UP000186922"/>
    </source>
</evidence>
<dbReference type="GO" id="GO:0005743">
    <property type="term" value="C:mitochondrial inner membrane"/>
    <property type="evidence" value="ECO:0007669"/>
    <property type="project" value="TreeGrafter"/>
</dbReference>
<dbReference type="EMBL" id="BDGG01000004">
    <property type="protein sequence ID" value="GAU98474.1"/>
    <property type="molecule type" value="Genomic_DNA"/>
</dbReference>
<dbReference type="SUPFAM" id="SSF64076">
    <property type="entry name" value="MTH938-like"/>
    <property type="match status" value="1"/>
</dbReference>
<keyword evidence="2" id="KW-1185">Reference proteome</keyword>
<comment type="caution">
    <text evidence="1">The sequence shown here is derived from an EMBL/GenBank/DDBJ whole genome shotgun (WGS) entry which is preliminary data.</text>
</comment>